<proteinExistence type="predicted"/>
<dbReference type="OrthoDB" id="2898509at2759"/>
<protein>
    <recommendedName>
        <fullName evidence="4">NAD(P)-binding protein</fullName>
    </recommendedName>
</protein>
<dbReference type="InterPro" id="IPR036291">
    <property type="entry name" value="NAD(P)-bd_dom_sf"/>
</dbReference>
<name>A0A2J6RS83_HYAVF</name>
<keyword evidence="3" id="KW-1185">Reference proteome</keyword>
<evidence type="ECO:0000313" key="2">
    <source>
        <dbReference type="EMBL" id="PMD41381.1"/>
    </source>
</evidence>
<dbReference type="InterPro" id="IPR052228">
    <property type="entry name" value="Sec_Metab_Biosynth_Oxidored"/>
</dbReference>
<dbReference type="STRING" id="1149755.A0A2J6RS83"/>
<dbReference type="AlphaFoldDB" id="A0A2J6RS83"/>
<dbReference type="PANTHER" id="PTHR47534:SF3">
    <property type="entry name" value="ALCOHOL DEHYDROGENASE-LIKE C-TERMINAL DOMAIN-CONTAINING PROTEIN"/>
    <property type="match status" value="1"/>
</dbReference>
<evidence type="ECO:0008006" key="4">
    <source>
        <dbReference type="Google" id="ProtNLM"/>
    </source>
</evidence>
<organism evidence="2 3">
    <name type="scientific">Hyaloscypha variabilis (strain UAMH 11265 / GT02V1 / F)</name>
    <name type="common">Meliniomyces variabilis</name>
    <dbReference type="NCBI Taxonomy" id="1149755"/>
    <lineage>
        <taxon>Eukaryota</taxon>
        <taxon>Fungi</taxon>
        <taxon>Dikarya</taxon>
        <taxon>Ascomycota</taxon>
        <taxon>Pezizomycotina</taxon>
        <taxon>Leotiomycetes</taxon>
        <taxon>Helotiales</taxon>
        <taxon>Hyaloscyphaceae</taxon>
        <taxon>Hyaloscypha</taxon>
        <taxon>Hyaloscypha variabilis</taxon>
    </lineage>
</organism>
<evidence type="ECO:0000256" key="1">
    <source>
        <dbReference type="ARBA" id="ARBA00023002"/>
    </source>
</evidence>
<dbReference type="EMBL" id="KZ613944">
    <property type="protein sequence ID" value="PMD41381.1"/>
    <property type="molecule type" value="Genomic_DNA"/>
</dbReference>
<gene>
    <name evidence="2" type="ORF">L207DRAFT_581819</name>
</gene>
<dbReference type="Gene3D" id="3.40.50.720">
    <property type="entry name" value="NAD(P)-binding Rossmann-like Domain"/>
    <property type="match status" value="1"/>
</dbReference>
<dbReference type="SUPFAM" id="SSF51735">
    <property type="entry name" value="NAD(P)-binding Rossmann-fold domains"/>
    <property type="match status" value="1"/>
</dbReference>
<evidence type="ECO:0000313" key="3">
    <source>
        <dbReference type="Proteomes" id="UP000235786"/>
    </source>
</evidence>
<accession>A0A2J6RS83</accession>
<keyword evidence="1" id="KW-0560">Oxidoreductase</keyword>
<dbReference type="GO" id="GO:0016491">
    <property type="term" value="F:oxidoreductase activity"/>
    <property type="evidence" value="ECO:0007669"/>
    <property type="project" value="UniProtKB-KW"/>
</dbReference>
<dbReference type="Pfam" id="PF00106">
    <property type="entry name" value="adh_short"/>
    <property type="match status" value="1"/>
</dbReference>
<dbReference type="InterPro" id="IPR002347">
    <property type="entry name" value="SDR_fam"/>
</dbReference>
<dbReference type="PANTHER" id="PTHR47534">
    <property type="entry name" value="YALI0E05731P"/>
    <property type="match status" value="1"/>
</dbReference>
<dbReference type="Proteomes" id="UP000235786">
    <property type="component" value="Unassembled WGS sequence"/>
</dbReference>
<sequence>MVSLDIVKSCNAALLKSQPLVAVITGGTSGIGEHTIRTLATIHGGEGKGLRVYVVGRKEAAATAIIADCLKVCPGGDFRFVQAGDLSLLKDVDHVSAEIIKAEEAETKNGEKPRIDFLVMGHAFLAFEARQETKEGLDALYSLLYYSRMRLTTQLLPLLLSSSLPAHVVSVFSPKRNDKFFPKDLSLRNPKNYNFMNMGSHVAYLTTFFFESLAKKHPGKLSLSHYFPGLVIHENFTSGEKLPTWFKVTFKVVGPLMKWWSVSPKECGQRVVFLATERFPARGGEGKRDVAMGSDGTRGGGAYRLDLDNEVDPCPKNFKQLREDGMEEKIWRHTLDTFETIEAGKIFTG</sequence>
<reference evidence="2 3" key="1">
    <citation type="submission" date="2016-04" db="EMBL/GenBank/DDBJ databases">
        <title>A degradative enzymes factory behind the ericoid mycorrhizal symbiosis.</title>
        <authorList>
            <consortium name="DOE Joint Genome Institute"/>
            <person name="Martino E."/>
            <person name="Morin E."/>
            <person name="Grelet G."/>
            <person name="Kuo A."/>
            <person name="Kohler A."/>
            <person name="Daghino S."/>
            <person name="Barry K."/>
            <person name="Choi C."/>
            <person name="Cichocki N."/>
            <person name="Clum A."/>
            <person name="Copeland A."/>
            <person name="Hainaut M."/>
            <person name="Haridas S."/>
            <person name="Labutti K."/>
            <person name="Lindquist E."/>
            <person name="Lipzen A."/>
            <person name="Khouja H.-R."/>
            <person name="Murat C."/>
            <person name="Ohm R."/>
            <person name="Olson A."/>
            <person name="Spatafora J."/>
            <person name="Veneault-Fourrey C."/>
            <person name="Henrissat B."/>
            <person name="Grigoriev I."/>
            <person name="Martin F."/>
            <person name="Perotto S."/>
        </authorList>
    </citation>
    <scope>NUCLEOTIDE SEQUENCE [LARGE SCALE GENOMIC DNA]</scope>
    <source>
        <strain evidence="2 3">F</strain>
    </source>
</reference>